<reference evidence="1 2" key="1">
    <citation type="submission" date="2018-05" db="EMBL/GenBank/DDBJ databases">
        <title>Streptomyces venezuelae.</title>
        <authorList>
            <person name="Kim W."/>
            <person name="Lee N."/>
            <person name="Cho B.-K."/>
        </authorList>
    </citation>
    <scope>NUCLEOTIDE SEQUENCE [LARGE SCALE GENOMIC DNA]</scope>
    <source>
        <strain evidence="1 2">ATCC 14584</strain>
    </source>
</reference>
<evidence type="ECO:0000313" key="2">
    <source>
        <dbReference type="Proteomes" id="UP000322927"/>
    </source>
</evidence>
<organism evidence="1 2">
    <name type="scientific">Streptomyces venezuelae</name>
    <dbReference type="NCBI Taxonomy" id="54571"/>
    <lineage>
        <taxon>Bacteria</taxon>
        <taxon>Bacillati</taxon>
        <taxon>Actinomycetota</taxon>
        <taxon>Actinomycetes</taxon>
        <taxon>Kitasatosporales</taxon>
        <taxon>Streptomycetaceae</taxon>
        <taxon>Streptomyces</taxon>
    </lineage>
</organism>
<sequence>MHDRILAGNRYDYDTGHDALVKAVRGVVVGSCRGGVMALNDDPAPELSTLYVDPQWLRNELGAEPRPERGISKLGQARGVFVSVPAGETSAEVTVPTLKGEVSEPEESLKAQLYVYDTGWRPQPGPVITGTVRDAS</sequence>
<dbReference type="OrthoDB" id="6646510at2"/>
<dbReference type="AlphaFoldDB" id="A0A5P2C816"/>
<protein>
    <submittedName>
        <fullName evidence="1">Uncharacterized protein</fullName>
    </submittedName>
</protein>
<proteinExistence type="predicted"/>
<dbReference type="EMBL" id="CP029192">
    <property type="protein sequence ID" value="QES38390.1"/>
    <property type="molecule type" value="Genomic_DNA"/>
</dbReference>
<name>A0A5P2C816_STRVZ</name>
<gene>
    <name evidence="1" type="ORF">DEJ48_37660</name>
</gene>
<dbReference type="Proteomes" id="UP000322927">
    <property type="component" value="Chromosome"/>
</dbReference>
<evidence type="ECO:0000313" key="1">
    <source>
        <dbReference type="EMBL" id="QES38390.1"/>
    </source>
</evidence>
<dbReference type="RefSeq" id="WP_150220580.1">
    <property type="nucleotide sequence ID" value="NZ_CP029192.1"/>
</dbReference>
<accession>A0A5P2C816</accession>